<dbReference type="AlphaFoldDB" id="A0A2N1MRL0"/>
<reference evidence="1 2" key="2">
    <citation type="submission" date="2017-10" db="EMBL/GenBank/DDBJ databases">
        <title>Extensive intraspecific genome diversity in a model arbuscular mycorrhizal fungus.</title>
        <authorList>
            <person name="Chen E.C.H."/>
            <person name="Morin E."/>
            <person name="Baudet D."/>
            <person name="Noel J."/>
            <person name="Ndikumana S."/>
            <person name="Charron P."/>
            <person name="St-Onge C."/>
            <person name="Giorgi J."/>
            <person name="Grigoriev I.V."/>
            <person name="Roux C."/>
            <person name="Martin F.M."/>
            <person name="Corradi N."/>
        </authorList>
    </citation>
    <scope>NUCLEOTIDE SEQUENCE [LARGE SCALE GENOMIC DNA]</scope>
    <source>
        <strain evidence="1 2">C2</strain>
    </source>
</reference>
<dbReference type="VEuPathDB" id="FungiDB:FUN_009052"/>
<comment type="caution">
    <text evidence="1">The sequence shown here is derived from an EMBL/GenBank/DDBJ whole genome shotgun (WGS) entry which is preliminary data.</text>
</comment>
<reference evidence="1 2" key="1">
    <citation type="submission" date="2016-04" db="EMBL/GenBank/DDBJ databases">
        <title>Genome analyses suggest a sexual origin of heterokaryosis in a supposedly ancient asexual fungus.</title>
        <authorList>
            <person name="Ropars J."/>
            <person name="Sedzielewska K."/>
            <person name="Noel J."/>
            <person name="Charron P."/>
            <person name="Farinelli L."/>
            <person name="Marton T."/>
            <person name="Kruger M."/>
            <person name="Pelin A."/>
            <person name="Brachmann A."/>
            <person name="Corradi N."/>
        </authorList>
    </citation>
    <scope>NUCLEOTIDE SEQUENCE [LARGE SCALE GENOMIC DNA]</scope>
    <source>
        <strain evidence="1 2">C2</strain>
    </source>
</reference>
<proteinExistence type="predicted"/>
<gene>
    <name evidence="1" type="ORF">RhiirC2_757007</name>
</gene>
<dbReference type="EMBL" id="LLXL01001475">
    <property type="protein sequence ID" value="PKK64274.1"/>
    <property type="molecule type" value="Genomic_DNA"/>
</dbReference>
<dbReference type="VEuPathDB" id="FungiDB:RhiirA1_413443"/>
<name>A0A2N1MRL0_9GLOM</name>
<sequence length="213" mass="24427">MQIHDAEIGFNHWTSLLATNKDYVESGGNKFLSEKLVVEAYHRHTAFKMPLGFYDIDHIIPFKYSAGYGIISIQNKNVKKTTFNDTTDITSLADPQTAFGEKMSDYKVLGIYIDLGLDDATAEMKSKDTMELRSNTAQKGKKHIIYIRGARSFKCCDDEIGKRLSKILFARPWSLHTQRSTLFDEKTDLKRENAIKSFLPLVFEQEKSLVDKW</sequence>
<dbReference type="Proteomes" id="UP000233469">
    <property type="component" value="Unassembled WGS sequence"/>
</dbReference>
<evidence type="ECO:0000313" key="1">
    <source>
        <dbReference type="EMBL" id="PKK64274.1"/>
    </source>
</evidence>
<accession>A0A2N1MRL0</accession>
<evidence type="ECO:0000313" key="2">
    <source>
        <dbReference type="Proteomes" id="UP000233469"/>
    </source>
</evidence>
<protein>
    <submittedName>
        <fullName evidence="1">Uncharacterized protein</fullName>
    </submittedName>
</protein>
<dbReference type="VEuPathDB" id="FungiDB:RhiirFUN_007826"/>
<organism evidence="1 2">
    <name type="scientific">Rhizophagus irregularis</name>
    <dbReference type="NCBI Taxonomy" id="588596"/>
    <lineage>
        <taxon>Eukaryota</taxon>
        <taxon>Fungi</taxon>
        <taxon>Fungi incertae sedis</taxon>
        <taxon>Mucoromycota</taxon>
        <taxon>Glomeromycotina</taxon>
        <taxon>Glomeromycetes</taxon>
        <taxon>Glomerales</taxon>
        <taxon>Glomeraceae</taxon>
        <taxon>Rhizophagus</taxon>
    </lineage>
</organism>